<dbReference type="AlphaFoldDB" id="A0A8U0A6N3"/>
<gene>
    <name evidence="2" type="ORF">MW046_15280</name>
</gene>
<name>A0A8U0A6N3_9EURY</name>
<keyword evidence="1" id="KW-1133">Transmembrane helix</keyword>
<dbReference type="KEGG" id="haad:MW046_15280"/>
<reference evidence="2" key="1">
    <citation type="submission" date="2022-04" db="EMBL/GenBank/DDBJ databases">
        <title>Halocatena sp. nov., isolated from a salt lake.</title>
        <authorList>
            <person name="Cui H.-L."/>
        </authorList>
    </citation>
    <scope>NUCLEOTIDE SEQUENCE</scope>
    <source>
        <strain evidence="2">AD-1</strain>
        <plasmid evidence="2">unnamed2</plasmid>
    </source>
</reference>
<dbReference type="GeneID" id="71929437"/>
<organism evidence="2 3">
    <name type="scientific">Halocatena salina</name>
    <dbReference type="NCBI Taxonomy" id="2934340"/>
    <lineage>
        <taxon>Archaea</taxon>
        <taxon>Methanobacteriati</taxon>
        <taxon>Methanobacteriota</taxon>
        <taxon>Stenosarchaea group</taxon>
        <taxon>Halobacteria</taxon>
        <taxon>Halobacteriales</taxon>
        <taxon>Natronomonadaceae</taxon>
        <taxon>Halocatena</taxon>
    </lineage>
</organism>
<feature type="transmembrane region" description="Helical" evidence="1">
    <location>
        <begin position="214"/>
        <end position="233"/>
    </location>
</feature>
<sequence length="275" mass="31284">MEPDETPHIVDGEPIAIEGELVVDKAASTGEPAVEGNDPPVGMYVWRARFPDNTNSNITVENWGWEHQEWHTFESGVEWGSFGIITDGRSVRIDPTWLHETYDATPLTEISIGRTVSDDRFSVDLWDSWHVFLRDHCYHRSLGRFKAHVECHDSRNLARFLLEAKPLLEGTTVAVYGEGYAEEGGFILRGTNENPLLITDQGFKGHRQWLAKQLIQYGAIALFVLVIAVATWVGNYLPLYTGIVLWLIMIGYYTVQNLPDDLRAFVRFLRGEHKK</sequence>
<evidence type="ECO:0000313" key="2">
    <source>
        <dbReference type="EMBL" id="UPM44762.1"/>
    </source>
</evidence>
<protein>
    <recommendedName>
        <fullName evidence="4">DUF4178 domain-containing protein</fullName>
    </recommendedName>
</protein>
<evidence type="ECO:0000313" key="3">
    <source>
        <dbReference type="Proteomes" id="UP000831768"/>
    </source>
</evidence>
<geneLocation type="plasmid" evidence="2 3">
    <name>unnamed2</name>
</geneLocation>
<feature type="transmembrane region" description="Helical" evidence="1">
    <location>
        <begin position="239"/>
        <end position="255"/>
    </location>
</feature>
<keyword evidence="2" id="KW-0614">Plasmid</keyword>
<accession>A0A8U0A6N3</accession>
<evidence type="ECO:0008006" key="4">
    <source>
        <dbReference type="Google" id="ProtNLM"/>
    </source>
</evidence>
<dbReference type="RefSeq" id="WP_247995416.1">
    <property type="nucleotide sequence ID" value="NZ_CP096021.1"/>
</dbReference>
<dbReference type="Proteomes" id="UP000831768">
    <property type="component" value="Plasmid unnamed2"/>
</dbReference>
<evidence type="ECO:0000256" key="1">
    <source>
        <dbReference type="SAM" id="Phobius"/>
    </source>
</evidence>
<dbReference type="EMBL" id="CP096021">
    <property type="protein sequence ID" value="UPM44762.1"/>
    <property type="molecule type" value="Genomic_DNA"/>
</dbReference>
<keyword evidence="3" id="KW-1185">Reference proteome</keyword>
<proteinExistence type="predicted"/>
<keyword evidence="1" id="KW-0812">Transmembrane</keyword>
<keyword evidence="1" id="KW-0472">Membrane</keyword>